<dbReference type="FunFam" id="3.30.390.30:FF:000001">
    <property type="entry name" value="Dihydrolipoyl dehydrogenase"/>
    <property type="match status" value="1"/>
</dbReference>
<feature type="non-terminal residue" evidence="11">
    <location>
        <position position="288"/>
    </location>
</feature>
<dbReference type="EMBL" id="UINC01148881">
    <property type="protein sequence ID" value="SVD41028.1"/>
    <property type="molecule type" value="Genomic_DNA"/>
</dbReference>
<reference evidence="11" key="1">
    <citation type="submission" date="2018-05" db="EMBL/GenBank/DDBJ databases">
        <authorList>
            <person name="Lanie J.A."/>
            <person name="Ng W.-L."/>
            <person name="Kazmierczak K.M."/>
            <person name="Andrzejewski T.M."/>
            <person name="Davidsen T.M."/>
            <person name="Wayne K.J."/>
            <person name="Tettelin H."/>
            <person name="Glass J.I."/>
            <person name="Rusch D."/>
            <person name="Podicherti R."/>
            <person name="Tsui H.-C.T."/>
            <person name="Winkler M.E."/>
        </authorList>
    </citation>
    <scope>NUCLEOTIDE SEQUENCE</scope>
</reference>
<dbReference type="AlphaFoldDB" id="A0A382V536"/>
<comment type="subcellular location">
    <subcellularLocation>
        <location evidence="2">Cytoplasm</location>
    </subcellularLocation>
</comment>
<dbReference type="GO" id="GO:0050660">
    <property type="term" value="F:flavin adenine dinucleotide binding"/>
    <property type="evidence" value="ECO:0007669"/>
    <property type="project" value="TreeGrafter"/>
</dbReference>
<evidence type="ECO:0000256" key="4">
    <source>
        <dbReference type="ARBA" id="ARBA00016961"/>
    </source>
</evidence>
<comment type="cofactor">
    <cofactor evidence="1">
        <name>FAD</name>
        <dbReference type="ChEBI" id="CHEBI:57692"/>
    </cofactor>
</comment>
<evidence type="ECO:0000256" key="7">
    <source>
        <dbReference type="ARBA" id="ARBA00022827"/>
    </source>
</evidence>
<dbReference type="GO" id="GO:0005737">
    <property type="term" value="C:cytoplasm"/>
    <property type="evidence" value="ECO:0007669"/>
    <property type="project" value="UniProtKB-SubCell"/>
</dbReference>
<evidence type="ECO:0000256" key="8">
    <source>
        <dbReference type="ARBA" id="ARBA00023002"/>
    </source>
</evidence>
<evidence type="ECO:0000259" key="10">
    <source>
        <dbReference type="Pfam" id="PF07992"/>
    </source>
</evidence>
<keyword evidence="7" id="KW-0274">FAD</keyword>
<evidence type="ECO:0000256" key="6">
    <source>
        <dbReference type="ARBA" id="ARBA00022630"/>
    </source>
</evidence>
<organism evidence="11">
    <name type="scientific">marine metagenome</name>
    <dbReference type="NCBI Taxonomy" id="408172"/>
    <lineage>
        <taxon>unclassified sequences</taxon>
        <taxon>metagenomes</taxon>
        <taxon>ecological metagenomes</taxon>
    </lineage>
</organism>
<evidence type="ECO:0000256" key="5">
    <source>
        <dbReference type="ARBA" id="ARBA00022490"/>
    </source>
</evidence>
<feature type="domain" description="Pyridine nucleotide-disulphide oxidoreductase dimerisation" evidence="9">
    <location>
        <begin position="216"/>
        <end position="287"/>
    </location>
</feature>
<name>A0A382V536_9ZZZZ</name>
<evidence type="ECO:0000259" key="9">
    <source>
        <dbReference type="Pfam" id="PF02852"/>
    </source>
</evidence>
<dbReference type="SUPFAM" id="SSF51905">
    <property type="entry name" value="FAD/NAD(P)-binding domain"/>
    <property type="match status" value="1"/>
</dbReference>
<evidence type="ECO:0000256" key="1">
    <source>
        <dbReference type="ARBA" id="ARBA00001974"/>
    </source>
</evidence>
<dbReference type="PANTHER" id="PTHR22912:SF224">
    <property type="entry name" value="DIHYDROLIPOYL DEHYDROGENASE"/>
    <property type="match status" value="1"/>
</dbReference>
<dbReference type="GO" id="GO:0004148">
    <property type="term" value="F:dihydrolipoyl dehydrogenase (NADH) activity"/>
    <property type="evidence" value="ECO:0007669"/>
    <property type="project" value="TreeGrafter"/>
</dbReference>
<accession>A0A382V536</accession>
<dbReference type="PANTHER" id="PTHR22912">
    <property type="entry name" value="DISULFIDE OXIDOREDUCTASE"/>
    <property type="match status" value="1"/>
</dbReference>
<comment type="similarity">
    <text evidence="3">Belongs to the class-I pyridine nucleotide-disulfide oxidoreductase family.</text>
</comment>
<dbReference type="Gene3D" id="3.50.50.60">
    <property type="entry name" value="FAD/NAD(P)-binding domain"/>
    <property type="match status" value="1"/>
</dbReference>
<dbReference type="PRINTS" id="PR00411">
    <property type="entry name" value="PNDRDTASEI"/>
</dbReference>
<sequence length="288" mass="30652">DKVTLTAENIVIATGSSPILLPFIECEGNKIVTSTGALNFKEVPKRLGIIGAGAIGLELGSVWSRLGSEVVILEALEDFLPSADKAISSEAMKILSSQGLDIKLGAKVHKAEIAFNDVIVNYTDDTGEGEVKVNKLIVAVGRKPQTENILADELDIKVNDQGFIEVDEFCETSLKGIYAIGDVVRGPMLAHKASEEGIMVAENIAGESTEIDYERIPFVIYTHPEIAWAGLTEEQALEKNIDISVGSFPFKASGRALASNETEGFVKIITNAKDDSVVGVHAIGPSAA</sequence>
<dbReference type="Pfam" id="PF02852">
    <property type="entry name" value="Pyr_redox_dim"/>
    <property type="match status" value="1"/>
</dbReference>
<dbReference type="InterPro" id="IPR036188">
    <property type="entry name" value="FAD/NAD-bd_sf"/>
</dbReference>
<gene>
    <name evidence="11" type="ORF">METZ01_LOCUS393882</name>
</gene>
<keyword evidence="8" id="KW-0560">Oxidoreductase</keyword>
<dbReference type="Pfam" id="PF07992">
    <property type="entry name" value="Pyr_redox_2"/>
    <property type="match status" value="1"/>
</dbReference>
<dbReference type="GO" id="GO:0006103">
    <property type="term" value="P:2-oxoglutarate metabolic process"/>
    <property type="evidence" value="ECO:0007669"/>
    <property type="project" value="TreeGrafter"/>
</dbReference>
<dbReference type="InterPro" id="IPR050151">
    <property type="entry name" value="Class-I_Pyr_Nuc-Dis_Oxidored"/>
</dbReference>
<dbReference type="PRINTS" id="PR00368">
    <property type="entry name" value="FADPNR"/>
</dbReference>
<protein>
    <recommendedName>
        <fullName evidence="4">Dihydrolipoyl dehydrogenase</fullName>
    </recommendedName>
</protein>
<evidence type="ECO:0000256" key="2">
    <source>
        <dbReference type="ARBA" id="ARBA00004496"/>
    </source>
</evidence>
<evidence type="ECO:0000256" key="3">
    <source>
        <dbReference type="ARBA" id="ARBA00007532"/>
    </source>
</evidence>
<proteinExistence type="inferred from homology"/>
<keyword evidence="6" id="KW-0285">Flavoprotein</keyword>
<evidence type="ECO:0000313" key="11">
    <source>
        <dbReference type="EMBL" id="SVD41028.1"/>
    </source>
</evidence>
<feature type="non-terminal residue" evidence="11">
    <location>
        <position position="1"/>
    </location>
</feature>
<keyword evidence="5" id="KW-0963">Cytoplasm</keyword>
<feature type="domain" description="FAD/NAD(P)-binding" evidence="10">
    <location>
        <begin position="3"/>
        <end position="197"/>
    </location>
</feature>
<dbReference type="InterPro" id="IPR023753">
    <property type="entry name" value="FAD/NAD-binding_dom"/>
</dbReference>
<dbReference type="InterPro" id="IPR004099">
    <property type="entry name" value="Pyr_nucl-diS_OxRdtase_dimer"/>
</dbReference>